<feature type="transmembrane region" description="Helical" evidence="1">
    <location>
        <begin position="82"/>
        <end position="100"/>
    </location>
</feature>
<keyword evidence="1" id="KW-1133">Transmembrane helix</keyword>
<name>A0A067MH11_BOTB1</name>
<dbReference type="HOGENOM" id="CLU_1408986_0_0_1"/>
<dbReference type="InParanoid" id="A0A067MH11"/>
<evidence type="ECO:0000313" key="3">
    <source>
        <dbReference type="Proteomes" id="UP000027195"/>
    </source>
</evidence>
<evidence type="ECO:0000313" key="2">
    <source>
        <dbReference type="EMBL" id="KDQ14005.1"/>
    </source>
</evidence>
<feature type="transmembrane region" description="Helical" evidence="1">
    <location>
        <begin position="49"/>
        <end position="70"/>
    </location>
</feature>
<dbReference type="OrthoDB" id="2371309at2759"/>
<evidence type="ECO:0000256" key="1">
    <source>
        <dbReference type="SAM" id="Phobius"/>
    </source>
</evidence>
<feature type="transmembrane region" description="Helical" evidence="1">
    <location>
        <begin position="7"/>
        <end position="29"/>
    </location>
</feature>
<dbReference type="STRING" id="930990.A0A067MH11"/>
<feature type="transmembrane region" description="Helical" evidence="1">
    <location>
        <begin position="143"/>
        <end position="163"/>
    </location>
</feature>
<proteinExistence type="predicted"/>
<gene>
    <name evidence="2" type="ORF">BOTBODRAFT_357363</name>
</gene>
<reference evidence="3" key="1">
    <citation type="journal article" date="2014" name="Proc. Natl. Acad. Sci. U.S.A.">
        <title>Extensive sampling of basidiomycete genomes demonstrates inadequacy of the white-rot/brown-rot paradigm for wood decay fungi.</title>
        <authorList>
            <person name="Riley R."/>
            <person name="Salamov A.A."/>
            <person name="Brown D.W."/>
            <person name="Nagy L.G."/>
            <person name="Floudas D."/>
            <person name="Held B.W."/>
            <person name="Levasseur A."/>
            <person name="Lombard V."/>
            <person name="Morin E."/>
            <person name="Otillar R."/>
            <person name="Lindquist E.A."/>
            <person name="Sun H."/>
            <person name="LaButti K.M."/>
            <person name="Schmutz J."/>
            <person name="Jabbour D."/>
            <person name="Luo H."/>
            <person name="Baker S.E."/>
            <person name="Pisabarro A.G."/>
            <person name="Walton J.D."/>
            <person name="Blanchette R.A."/>
            <person name="Henrissat B."/>
            <person name="Martin F."/>
            <person name="Cullen D."/>
            <person name="Hibbett D.S."/>
            <person name="Grigoriev I.V."/>
        </authorList>
    </citation>
    <scope>NUCLEOTIDE SEQUENCE [LARGE SCALE GENOMIC DNA]</scope>
    <source>
        <strain evidence="3">FD-172 SS1</strain>
    </source>
</reference>
<keyword evidence="1" id="KW-0812">Transmembrane</keyword>
<dbReference type="EMBL" id="KL198040">
    <property type="protein sequence ID" value="KDQ14005.1"/>
    <property type="molecule type" value="Genomic_DNA"/>
</dbReference>
<protein>
    <submittedName>
        <fullName evidence="2">Uncharacterized protein</fullName>
    </submittedName>
</protein>
<organism evidence="2 3">
    <name type="scientific">Botryobasidium botryosum (strain FD-172 SS1)</name>
    <dbReference type="NCBI Taxonomy" id="930990"/>
    <lineage>
        <taxon>Eukaryota</taxon>
        <taxon>Fungi</taxon>
        <taxon>Dikarya</taxon>
        <taxon>Basidiomycota</taxon>
        <taxon>Agaricomycotina</taxon>
        <taxon>Agaricomycetes</taxon>
        <taxon>Cantharellales</taxon>
        <taxon>Botryobasidiaceae</taxon>
        <taxon>Botryobasidium</taxon>
    </lineage>
</organism>
<accession>A0A067MH11</accession>
<dbReference type="Proteomes" id="UP000027195">
    <property type="component" value="Unassembled WGS sequence"/>
</dbReference>
<keyword evidence="1" id="KW-0472">Membrane</keyword>
<dbReference type="AlphaFoldDB" id="A0A067MH11"/>
<sequence length="189" mass="21571">MWCDNCFLLFPLRAGAIAFGVIIALYSFIGGFFLFKWGQFVYFIYAEPMIYGGIAMLIGAVAIMNVIAFSNRSYIWIRASKFVWPIVVVISAIRAVLMIWELSRGRSKIWWECQNGQQWGADPSVPATTSFPTGICTSGFSSLYTALIICLLVDLFCQIYMMFLNWRFSKRLEHYNTMKGPFIGGYYNA</sequence>
<keyword evidence="3" id="KW-1185">Reference proteome</keyword>